<proteinExistence type="predicted"/>
<organism evidence="1">
    <name type="scientific">Heterosigma akashiwo</name>
    <name type="common">Chromophytic alga</name>
    <name type="synonym">Heterosigma carterae</name>
    <dbReference type="NCBI Taxonomy" id="2829"/>
    <lineage>
        <taxon>Eukaryota</taxon>
        <taxon>Sar</taxon>
        <taxon>Stramenopiles</taxon>
        <taxon>Ochrophyta</taxon>
        <taxon>Raphidophyceae</taxon>
        <taxon>Chattonellales</taxon>
        <taxon>Chattonellaceae</taxon>
        <taxon>Heterosigma</taxon>
    </lineage>
</organism>
<accession>A0A7S3Y1N6</accession>
<dbReference type="AlphaFoldDB" id="A0A7S3Y1N6"/>
<protein>
    <submittedName>
        <fullName evidence="1">Uncharacterized protein</fullName>
    </submittedName>
</protein>
<dbReference type="EMBL" id="HBIU01037690">
    <property type="protein sequence ID" value="CAE0638500.1"/>
    <property type="molecule type" value="Transcribed_RNA"/>
</dbReference>
<reference evidence="1" key="1">
    <citation type="submission" date="2021-01" db="EMBL/GenBank/DDBJ databases">
        <authorList>
            <person name="Corre E."/>
            <person name="Pelletier E."/>
            <person name="Niang G."/>
            <person name="Scheremetjew M."/>
            <person name="Finn R."/>
            <person name="Kale V."/>
            <person name="Holt S."/>
            <person name="Cochrane G."/>
            <person name="Meng A."/>
            <person name="Brown T."/>
            <person name="Cohen L."/>
        </authorList>
    </citation>
    <scope>NUCLEOTIDE SEQUENCE</scope>
    <source>
        <strain evidence="1">CCMP3107</strain>
    </source>
</reference>
<gene>
    <name evidence="1" type="ORF">HAKA00212_LOCUS17283</name>
</gene>
<evidence type="ECO:0000313" key="1">
    <source>
        <dbReference type="EMBL" id="CAE0638500.1"/>
    </source>
</evidence>
<sequence>MITERNTLARRNKRLACQVQSLQRKKQAHSLKKGKQLTMESFFTRAGGAKEEEVDNTIIGEIEEQVGYDNNCDKTVRRHVAEMLGSITKITSGDGYKQLQLTAAIIDKIFDTNNGIKKELATLRVIGREFTFFFF</sequence>
<name>A0A7S3Y1N6_HETAK</name>